<protein>
    <submittedName>
        <fullName evidence="1">Uncharacterized protein</fullName>
    </submittedName>
</protein>
<sequence length="217" mass="24739">MNAPCFVGCNRHLRIAVSPGQASGTRIMLHVNEWVGKKVVKFNPLLRIHTEQANHQISAVNRQRQRCRQRHATSYCLQLTSDRLHVADERSSAVQTAVQNHAHRPKIRFGVELPTQQHLRRHVQKTAAQADGFVLNGKRPREAEIAQLQHRIWLFASDENVLRFQIEMTNGLRPQILQRTGQLSDQSQEKSTNSTMCGCFNFFNNEISAIKLSSDSL</sequence>
<evidence type="ECO:0000313" key="2">
    <source>
        <dbReference type="Proteomes" id="UP000055048"/>
    </source>
</evidence>
<comment type="caution">
    <text evidence="1">The sequence shown here is derived from an EMBL/GenBank/DDBJ whole genome shotgun (WGS) entry which is preliminary data.</text>
</comment>
<proteinExistence type="predicted"/>
<gene>
    <name evidence="1" type="ORF">T05_15383</name>
</gene>
<reference evidence="1 2" key="1">
    <citation type="submission" date="2015-01" db="EMBL/GenBank/DDBJ databases">
        <title>Evolution of Trichinella species and genotypes.</title>
        <authorList>
            <person name="Korhonen P.K."/>
            <person name="Edoardo P."/>
            <person name="Giuseppe L.R."/>
            <person name="Gasser R.B."/>
        </authorList>
    </citation>
    <scope>NUCLEOTIDE SEQUENCE [LARGE SCALE GENOMIC DNA]</scope>
    <source>
        <strain evidence="1">ISS417</strain>
    </source>
</reference>
<keyword evidence="2" id="KW-1185">Reference proteome</keyword>
<organism evidence="1 2">
    <name type="scientific">Trichinella murrelli</name>
    <dbReference type="NCBI Taxonomy" id="144512"/>
    <lineage>
        <taxon>Eukaryota</taxon>
        <taxon>Metazoa</taxon>
        <taxon>Ecdysozoa</taxon>
        <taxon>Nematoda</taxon>
        <taxon>Enoplea</taxon>
        <taxon>Dorylaimia</taxon>
        <taxon>Trichinellida</taxon>
        <taxon>Trichinellidae</taxon>
        <taxon>Trichinella</taxon>
    </lineage>
</organism>
<name>A0A0V0TDI4_9BILA</name>
<accession>A0A0V0TDI4</accession>
<dbReference type="Proteomes" id="UP000055048">
    <property type="component" value="Unassembled WGS sequence"/>
</dbReference>
<dbReference type="AlphaFoldDB" id="A0A0V0TDI4"/>
<dbReference type="EMBL" id="JYDJ01000351">
    <property type="protein sequence ID" value="KRX36647.1"/>
    <property type="molecule type" value="Genomic_DNA"/>
</dbReference>
<evidence type="ECO:0000313" key="1">
    <source>
        <dbReference type="EMBL" id="KRX36647.1"/>
    </source>
</evidence>